<organism evidence="9 10">
    <name type="scientific">Steinernema hermaphroditum</name>
    <dbReference type="NCBI Taxonomy" id="289476"/>
    <lineage>
        <taxon>Eukaryota</taxon>
        <taxon>Metazoa</taxon>
        <taxon>Ecdysozoa</taxon>
        <taxon>Nematoda</taxon>
        <taxon>Chromadorea</taxon>
        <taxon>Rhabditida</taxon>
        <taxon>Tylenchina</taxon>
        <taxon>Panagrolaimomorpha</taxon>
        <taxon>Strongyloidoidea</taxon>
        <taxon>Steinernematidae</taxon>
        <taxon>Steinernema</taxon>
    </lineage>
</organism>
<evidence type="ECO:0000256" key="3">
    <source>
        <dbReference type="ARBA" id="ARBA00022989"/>
    </source>
</evidence>
<keyword evidence="10" id="KW-1185">Reference proteome</keyword>
<keyword evidence="3 5" id="KW-1133">Transmembrane helix</keyword>
<evidence type="ECO:0000256" key="5">
    <source>
        <dbReference type="SAM" id="Phobius"/>
    </source>
</evidence>
<feature type="chain" id="PRO_5041352735" description="Dendritic cell-specific transmembrane protein-like domain-containing protein" evidence="6">
    <location>
        <begin position="19"/>
        <end position="803"/>
    </location>
</feature>
<feature type="transmembrane region" description="Helical" evidence="5">
    <location>
        <begin position="536"/>
        <end position="557"/>
    </location>
</feature>
<accession>A0AA39MA53</accession>
<comment type="caution">
    <text evidence="9">The sequence shown here is derived from an EMBL/GenBank/DDBJ whole genome shotgun (WGS) entry which is preliminary data.</text>
</comment>
<dbReference type="InterPro" id="IPR058842">
    <property type="entry name" value="DCST1_C"/>
</dbReference>
<protein>
    <recommendedName>
        <fullName evidence="11">Dendritic cell-specific transmembrane protein-like domain-containing protein</fullName>
    </recommendedName>
</protein>
<comment type="subcellular location">
    <subcellularLocation>
        <location evidence="1">Membrane</location>
        <topology evidence="1">Multi-pass membrane protein</topology>
    </subcellularLocation>
</comment>
<feature type="transmembrane region" description="Helical" evidence="5">
    <location>
        <begin position="91"/>
        <end position="109"/>
    </location>
</feature>
<evidence type="ECO:0000313" key="9">
    <source>
        <dbReference type="EMBL" id="KAK0426647.1"/>
    </source>
</evidence>
<dbReference type="Pfam" id="PF07782">
    <property type="entry name" value="DC_STAMP"/>
    <property type="match status" value="1"/>
</dbReference>
<dbReference type="InterPro" id="IPR051856">
    <property type="entry name" value="CSR-E3_Ligase_Protein"/>
</dbReference>
<proteinExistence type="predicted"/>
<dbReference type="AlphaFoldDB" id="A0AA39MA53"/>
<evidence type="ECO:0000256" key="6">
    <source>
        <dbReference type="SAM" id="SignalP"/>
    </source>
</evidence>
<keyword evidence="6" id="KW-0732">Signal</keyword>
<feature type="domain" description="E3 ubiquitin-protein ligase DCST1-like C-terminal" evidence="8">
    <location>
        <begin position="728"/>
        <end position="769"/>
    </location>
</feature>
<evidence type="ECO:0000259" key="8">
    <source>
        <dbReference type="Pfam" id="PF26037"/>
    </source>
</evidence>
<feature type="transmembrane region" description="Helical" evidence="5">
    <location>
        <begin position="129"/>
        <end position="156"/>
    </location>
</feature>
<dbReference type="Proteomes" id="UP001175271">
    <property type="component" value="Unassembled WGS sequence"/>
</dbReference>
<dbReference type="PANTHER" id="PTHR21041">
    <property type="entry name" value="DENDRITIC CELL-SPECIFIC TRANSMEMBRANE PROTEIN"/>
    <property type="match status" value="1"/>
</dbReference>
<sequence>MNVFWVLGFCGSGAAALANRYLSVYLLETVSQSCWCSGNRLFLERRSVLSEVFTSLFVEPYREERRKVLRRTRFEDIILYSGPYDYKNLRFLYNLPIGFGLCLGLYHLAWFRLNFAFFDEHFAVALKWVMISLCTLAFAFSAVFRCTLICVCLAAIGSNGQGLMSVFVLEQLTDGPINNTIENFRRSARIVVCHLEIQSELMEQRISLFGGNYTQAVQNKFSNAVSKGKNVVDLLKSSVDPFLKHFKDNDEEEKRLEKMLHNVEVMKERADLTAGLKSEGNETTNTEDLPFWTRFKSKMARTMARRLDQRCKEVAASSLKNCQESFKKLKAQCEQRMPFFVSLIVDMCSGLSPTIACDHESITGQVNVTCMKIFTNPERKNESFFTPEFDHEMESFGNVKNEIDEQFKLNLHYQIAEEPRFEKLRRVGDVHVNLQNKILELKLVLVVLKELMSALLIFFVYTIFRNCVVMLQNYLNNIDFSNTYLTKYFYYIDEKRKLMNKPSLLPFTKAEMKKHNLRSPFSLPTNAEVQASWFPFLKWFIMVITTVVVLVVDHVYYKVIHSIEKTANLTQTIEGERSFDVRVNGTGVVAGLLNDLMNMSSSAKFSGVQTNEHCLDENRVNKMDISVVVVRVILPLLAMFFLQVVFGFIVKRMTLFYVVDYIFRRRSKARSIQLYNKLLYSRSVARKAARARIRRAVRKHSLRLGSRTILDYFPGLKNIAEKIFKTEKCLMCLQPEKRMNLIECCKEKCTATYCKRCWLENDEVCYACQVEEGLVNDTKTQFLPTASLPNETNAKPTKEGESS</sequence>
<evidence type="ECO:0000256" key="2">
    <source>
        <dbReference type="ARBA" id="ARBA00022692"/>
    </source>
</evidence>
<evidence type="ECO:0008006" key="11">
    <source>
        <dbReference type="Google" id="ProtNLM"/>
    </source>
</evidence>
<dbReference type="InterPro" id="IPR012858">
    <property type="entry name" value="DC_STAMP-like"/>
</dbReference>
<dbReference type="GO" id="GO:0016020">
    <property type="term" value="C:membrane"/>
    <property type="evidence" value="ECO:0007669"/>
    <property type="project" value="UniProtKB-SubCell"/>
</dbReference>
<name>A0AA39MA53_9BILA</name>
<evidence type="ECO:0000313" key="10">
    <source>
        <dbReference type="Proteomes" id="UP001175271"/>
    </source>
</evidence>
<feature type="signal peptide" evidence="6">
    <location>
        <begin position="1"/>
        <end position="18"/>
    </location>
</feature>
<dbReference type="Pfam" id="PF26037">
    <property type="entry name" value="zf-RING_DCST1_C"/>
    <property type="match status" value="1"/>
</dbReference>
<feature type="transmembrane region" description="Helical" evidence="5">
    <location>
        <begin position="628"/>
        <end position="650"/>
    </location>
</feature>
<feature type="transmembrane region" description="Helical" evidence="5">
    <location>
        <begin position="443"/>
        <end position="464"/>
    </location>
</feature>
<keyword evidence="2 5" id="KW-0812">Transmembrane</keyword>
<gene>
    <name evidence="9" type="ORF">QR680_009825</name>
</gene>
<evidence type="ECO:0000256" key="1">
    <source>
        <dbReference type="ARBA" id="ARBA00004141"/>
    </source>
</evidence>
<feature type="domain" description="Dendritic cell-specific transmembrane protein-like" evidence="7">
    <location>
        <begin position="480"/>
        <end position="675"/>
    </location>
</feature>
<dbReference type="PANTHER" id="PTHR21041:SF17">
    <property type="entry name" value="E3 UBIQUITIN-PROTEIN LIGASE DCST1"/>
    <property type="match status" value="1"/>
</dbReference>
<reference evidence="9" key="1">
    <citation type="submission" date="2023-06" db="EMBL/GenBank/DDBJ databases">
        <title>Genomic analysis of the entomopathogenic nematode Steinernema hermaphroditum.</title>
        <authorList>
            <person name="Schwarz E.M."/>
            <person name="Heppert J.K."/>
            <person name="Baniya A."/>
            <person name="Schwartz H.T."/>
            <person name="Tan C.-H."/>
            <person name="Antoshechkin I."/>
            <person name="Sternberg P.W."/>
            <person name="Goodrich-Blair H."/>
            <person name="Dillman A.R."/>
        </authorList>
    </citation>
    <scope>NUCLEOTIDE SEQUENCE</scope>
    <source>
        <strain evidence="9">PS9179</strain>
        <tissue evidence="9">Whole animal</tissue>
    </source>
</reference>
<keyword evidence="4 5" id="KW-0472">Membrane</keyword>
<evidence type="ECO:0000259" key="7">
    <source>
        <dbReference type="Pfam" id="PF07782"/>
    </source>
</evidence>
<dbReference type="EMBL" id="JAUCMV010000001">
    <property type="protein sequence ID" value="KAK0426647.1"/>
    <property type="molecule type" value="Genomic_DNA"/>
</dbReference>
<evidence type="ECO:0000256" key="4">
    <source>
        <dbReference type="ARBA" id="ARBA00023136"/>
    </source>
</evidence>